<dbReference type="EMBL" id="WIXP02000005">
    <property type="protein sequence ID" value="KAF6211338.1"/>
    <property type="molecule type" value="Genomic_DNA"/>
</dbReference>
<keyword evidence="2" id="KW-1185">Reference proteome</keyword>
<name>A0A8S9XSX4_APOLU</name>
<comment type="caution">
    <text evidence="1">The sequence shown here is derived from an EMBL/GenBank/DDBJ whole genome shotgun (WGS) entry which is preliminary data.</text>
</comment>
<reference evidence="1" key="1">
    <citation type="journal article" date="2021" name="Mol. Ecol. Resour.">
        <title>Apolygus lucorum genome provides insights into omnivorousness and mesophyll feeding.</title>
        <authorList>
            <person name="Liu Y."/>
            <person name="Liu H."/>
            <person name="Wang H."/>
            <person name="Huang T."/>
            <person name="Liu B."/>
            <person name="Yang B."/>
            <person name="Yin L."/>
            <person name="Li B."/>
            <person name="Zhang Y."/>
            <person name="Zhang S."/>
            <person name="Jiang F."/>
            <person name="Zhang X."/>
            <person name="Ren Y."/>
            <person name="Wang B."/>
            <person name="Wang S."/>
            <person name="Lu Y."/>
            <person name="Wu K."/>
            <person name="Fan W."/>
            <person name="Wang G."/>
        </authorList>
    </citation>
    <scope>NUCLEOTIDE SEQUENCE</scope>
    <source>
        <strain evidence="1">12Hb</strain>
    </source>
</reference>
<protein>
    <submittedName>
        <fullName evidence="1">Uncharacterized protein</fullName>
    </submittedName>
</protein>
<dbReference type="AlphaFoldDB" id="A0A8S9XSX4"/>
<organism evidence="1 2">
    <name type="scientific">Apolygus lucorum</name>
    <name type="common">Small green plant bug</name>
    <name type="synonym">Lygocoris lucorum</name>
    <dbReference type="NCBI Taxonomy" id="248454"/>
    <lineage>
        <taxon>Eukaryota</taxon>
        <taxon>Metazoa</taxon>
        <taxon>Ecdysozoa</taxon>
        <taxon>Arthropoda</taxon>
        <taxon>Hexapoda</taxon>
        <taxon>Insecta</taxon>
        <taxon>Pterygota</taxon>
        <taxon>Neoptera</taxon>
        <taxon>Paraneoptera</taxon>
        <taxon>Hemiptera</taxon>
        <taxon>Heteroptera</taxon>
        <taxon>Panheteroptera</taxon>
        <taxon>Cimicomorpha</taxon>
        <taxon>Miridae</taxon>
        <taxon>Mirini</taxon>
        <taxon>Apolygus</taxon>
    </lineage>
</organism>
<evidence type="ECO:0000313" key="2">
    <source>
        <dbReference type="Proteomes" id="UP000466442"/>
    </source>
</evidence>
<evidence type="ECO:0000313" key="1">
    <source>
        <dbReference type="EMBL" id="KAF6211338.1"/>
    </source>
</evidence>
<dbReference type="OrthoDB" id="7491348at2759"/>
<accession>A0A8S9XSX4</accession>
<sequence>MRCRAVRSGAVRSGAVGCGEIDLCGAERCDRVRCGAVRSGAEKLIYAVPCGAIGCGAVGCGEIDLCGAVRCDRVRGLWSWLIANVSLRVSALMGSVDAVLRPLVTAAYVRRDDWSRLAASRRSWVFLRSWKVAGVVEHAAAEHVLLASA</sequence>
<dbReference type="Proteomes" id="UP000466442">
    <property type="component" value="Linkage Group LG5"/>
</dbReference>
<gene>
    <name evidence="1" type="ORF">GE061_014455</name>
</gene>
<proteinExistence type="predicted"/>